<evidence type="ECO:0000256" key="1">
    <source>
        <dbReference type="SAM" id="SignalP"/>
    </source>
</evidence>
<sequence length="48" mass="5683">MTSRRGTLQFPRFLVSCLLCGTTTKAQTSKYAHRGCVRRPNRRKQWQR</sequence>
<feature type="chain" id="PRO_5015179227" description="Secreted protein" evidence="1">
    <location>
        <begin position="27"/>
        <end position="48"/>
    </location>
</feature>
<keyword evidence="1" id="KW-0732">Signal</keyword>
<dbReference type="AlphaFoldDB" id="A0A2P2NUS7"/>
<evidence type="ECO:0000313" key="2">
    <source>
        <dbReference type="EMBL" id="MBX46224.1"/>
    </source>
</evidence>
<name>A0A2P2NUS7_RHIMU</name>
<feature type="signal peptide" evidence="1">
    <location>
        <begin position="1"/>
        <end position="26"/>
    </location>
</feature>
<protein>
    <recommendedName>
        <fullName evidence="3">Secreted protein</fullName>
    </recommendedName>
</protein>
<proteinExistence type="predicted"/>
<accession>A0A2P2NUS7</accession>
<evidence type="ECO:0008006" key="3">
    <source>
        <dbReference type="Google" id="ProtNLM"/>
    </source>
</evidence>
<organism evidence="2">
    <name type="scientific">Rhizophora mucronata</name>
    <name type="common">Asiatic mangrove</name>
    <dbReference type="NCBI Taxonomy" id="61149"/>
    <lineage>
        <taxon>Eukaryota</taxon>
        <taxon>Viridiplantae</taxon>
        <taxon>Streptophyta</taxon>
        <taxon>Embryophyta</taxon>
        <taxon>Tracheophyta</taxon>
        <taxon>Spermatophyta</taxon>
        <taxon>Magnoliopsida</taxon>
        <taxon>eudicotyledons</taxon>
        <taxon>Gunneridae</taxon>
        <taxon>Pentapetalae</taxon>
        <taxon>rosids</taxon>
        <taxon>fabids</taxon>
        <taxon>Malpighiales</taxon>
        <taxon>Rhizophoraceae</taxon>
        <taxon>Rhizophora</taxon>
    </lineage>
</organism>
<reference evidence="2" key="1">
    <citation type="submission" date="2018-02" db="EMBL/GenBank/DDBJ databases">
        <title>Rhizophora mucronata_Transcriptome.</title>
        <authorList>
            <person name="Meera S.P."/>
            <person name="Sreeshan A."/>
            <person name="Augustine A."/>
        </authorList>
    </citation>
    <scope>NUCLEOTIDE SEQUENCE</scope>
    <source>
        <tissue evidence="2">Leaf</tissue>
    </source>
</reference>
<dbReference type="EMBL" id="GGEC01065740">
    <property type="protein sequence ID" value="MBX46224.1"/>
    <property type="molecule type" value="Transcribed_RNA"/>
</dbReference>